<comment type="caution">
    <text evidence="1">The sequence shown here is derived from an EMBL/GenBank/DDBJ whole genome shotgun (WGS) entry which is preliminary data.</text>
</comment>
<sequence length="424" mass="48044">MPPGFSVLTDPSFEMNEFDALRFKNKKNQVWKYLVDREQPCGPIHMTFRGKSLAITVGKHILVVHFGLEGFMHLLPRRDYEEIVSQCQPGPNSNRAKAKRLRTFPLPPRFTTPGSAESARTINILAAIEMDEHAIIVSDFRRLTRLHVISSTRIFDSSDLIVNSELWNTSLWSAFPSGPDWMKETVVALEYMDRWRTSVINSDNNTPIFDCLLETTGPAAGVGAHLANDILFFLAIHPDTPANVLCRDAIMYQSMRDFFPPFMAQWISDDFKKRCGGSANSSNPLDFSYTSDTNFIASRVHVFRKAEARVGADLYDRYQSLGLLDENHTIGDVYSKLWNHLPVSYKAVRVIHDGKKRYHVICAKTPSTWRQSKGYIPFADIASSGYQTTVGVVSFREVLSNKINLDESLQKLRPGRPKKVSFIS</sequence>
<accession>A0A8H6ZA51</accession>
<dbReference type="OrthoDB" id="3040495at2759"/>
<evidence type="ECO:0000313" key="1">
    <source>
        <dbReference type="EMBL" id="KAF7372546.1"/>
    </source>
</evidence>
<gene>
    <name evidence="1" type="ORF">MVEN_00117000</name>
</gene>
<protein>
    <submittedName>
        <fullName evidence="1">Uncharacterized protein</fullName>
    </submittedName>
</protein>
<evidence type="ECO:0000313" key="2">
    <source>
        <dbReference type="Proteomes" id="UP000620124"/>
    </source>
</evidence>
<dbReference type="Proteomes" id="UP000620124">
    <property type="component" value="Unassembled WGS sequence"/>
</dbReference>
<dbReference type="EMBL" id="JACAZI010000001">
    <property type="protein sequence ID" value="KAF7372546.1"/>
    <property type="molecule type" value="Genomic_DNA"/>
</dbReference>
<name>A0A8H6ZA51_9AGAR</name>
<reference evidence="1" key="1">
    <citation type="submission" date="2020-05" db="EMBL/GenBank/DDBJ databases">
        <title>Mycena genomes resolve the evolution of fungal bioluminescence.</title>
        <authorList>
            <person name="Tsai I.J."/>
        </authorList>
    </citation>
    <scope>NUCLEOTIDE SEQUENCE</scope>
    <source>
        <strain evidence="1">CCC161011</strain>
    </source>
</reference>
<proteinExistence type="predicted"/>
<keyword evidence="2" id="KW-1185">Reference proteome</keyword>
<dbReference type="AlphaFoldDB" id="A0A8H6ZA51"/>
<organism evidence="1 2">
    <name type="scientific">Mycena venus</name>
    <dbReference type="NCBI Taxonomy" id="2733690"/>
    <lineage>
        <taxon>Eukaryota</taxon>
        <taxon>Fungi</taxon>
        <taxon>Dikarya</taxon>
        <taxon>Basidiomycota</taxon>
        <taxon>Agaricomycotina</taxon>
        <taxon>Agaricomycetes</taxon>
        <taxon>Agaricomycetidae</taxon>
        <taxon>Agaricales</taxon>
        <taxon>Marasmiineae</taxon>
        <taxon>Mycenaceae</taxon>
        <taxon>Mycena</taxon>
    </lineage>
</organism>
<dbReference type="GO" id="GO:0003676">
    <property type="term" value="F:nucleic acid binding"/>
    <property type="evidence" value="ECO:0007669"/>
    <property type="project" value="InterPro"/>
</dbReference>
<dbReference type="InterPro" id="IPR010979">
    <property type="entry name" value="Ribosomal_uS13-like_H2TH"/>
</dbReference>
<dbReference type="SUPFAM" id="SSF46946">
    <property type="entry name" value="S13-like H2TH domain"/>
    <property type="match status" value="1"/>
</dbReference>